<dbReference type="EMBL" id="ATAM02000002">
    <property type="protein sequence ID" value="KAL0253551.1"/>
    <property type="molecule type" value="Genomic_DNA"/>
</dbReference>
<evidence type="ECO:0000259" key="9">
    <source>
        <dbReference type="Pfam" id="PF01699"/>
    </source>
</evidence>
<evidence type="ECO:0000256" key="3">
    <source>
        <dbReference type="ARBA" id="ARBA00022448"/>
    </source>
</evidence>
<gene>
    <name evidence="10" type="ORF">I308_100924</name>
</gene>
<organism evidence="10 11">
    <name type="scientific">Cryptococcus tetragattii IND107</name>
    <dbReference type="NCBI Taxonomy" id="1296105"/>
    <lineage>
        <taxon>Eukaryota</taxon>
        <taxon>Fungi</taxon>
        <taxon>Dikarya</taxon>
        <taxon>Basidiomycota</taxon>
        <taxon>Agaricomycotina</taxon>
        <taxon>Tremellomycetes</taxon>
        <taxon>Tremellales</taxon>
        <taxon>Cryptococcaceae</taxon>
        <taxon>Cryptococcus</taxon>
        <taxon>Cryptococcus gattii species complex</taxon>
    </lineage>
</organism>
<feature type="domain" description="Sodium/calcium exchanger membrane region" evidence="9">
    <location>
        <begin position="832"/>
        <end position="978"/>
    </location>
</feature>
<sequence length="989" mass="107480">MPPSNLRRRAWLLLAASISIHIILLTTTHRIGKRTLPRNAVLLKRSSEESISSDDDSILEFPYLDWYNALPLTYRPIFVLFLLFVLAFLFSFIGISASDFFCPNLSTVAAYLGLSESTAGVTFLAFGNGSPDVFSTFSAMSSGTLGLAVGELIGAATFIVSIVVGSIALIRPFHIPKLAFRRDVMFFTIAVLVLIVSLHDGHLTFFESGSMVGLYVVYVGVVVSESWWMRRIRRQQGLKDKLSSNSISQIVKPKVVNGRLSPQPPSPMEFSPRSPSPMEQASPISIQVTDREQAFLTPGGETLARRRRSSYANLIPHQYHDESIDLPTPRVNMSLLGAIEFRDVVNSLRREGSTQCSTRSNSPGGTPTPGGGRERLDYFGPVGHGHRRSISQGHVFQPHLMGLDRRKSSMLGRRRSSTYSADFIDRDRRRIISAPSPIPSARSSEEDQQTKTPTPVGLGINSSELNPWSDQTGNPPTPLPGFTTSEQISPSNSKPSLPKLLIPDNSFSQTNTRQKPSVPSISIVDPSGHTSSSPLFPTPPILSATPSSTISRRQKIHKNIKIALRILFPSLQSFRHKSLLGMILSSMSVPAILALTLTLPVVDDGHEMEQGGVKLEDGDEYGFGGDGDLDLGGDCLGDGYDRDDNGDGDDETYGDGEGEGEQYDYDQGQEDADQLIDPQIGEELHHLVDHGFSALHSPLGRIYHAAKSRLNQHVEFGEGGEGDLGSGGLSPARSGEEDGYGEEEDLLAAEEEEAIEDEWQEECEQAMEFNKYLIATQCVLGPAFCCFIMFNNQSYFKWVMLGSSIVGLVSAIPVLLYGKDGTAQPWRLVRCFAGFICSMVWIAAIADEVVDVLNTLGEILGLSDAIIGLTIFAVGNSLADLVANVIVAQFAPAMAYAACFGGPMLNLLLGVGGSGTYHVLFSPHSPIIVDFSPTLWVSATGLVVMLVATAIFVPLNGYLIDRRWAACLIAGYITLMTVNVGVELKTGRD</sequence>
<feature type="transmembrane region" description="Helical" evidence="8">
    <location>
        <begin position="894"/>
        <end position="915"/>
    </location>
</feature>
<keyword evidence="6 8" id="KW-0472">Membrane</keyword>
<keyword evidence="4 8" id="KW-0812">Transmembrane</keyword>
<feature type="region of interest" description="Disordered" evidence="7">
    <location>
        <begin position="428"/>
        <end position="550"/>
    </location>
</feature>
<comment type="subcellular location">
    <subcellularLocation>
        <location evidence="1">Membrane</location>
        <topology evidence="1">Multi-pass membrane protein</topology>
    </subcellularLocation>
</comment>
<feature type="transmembrane region" description="Helical" evidence="8">
    <location>
        <begin position="935"/>
        <end position="955"/>
    </location>
</feature>
<feature type="compositionally biased region" description="Polar residues" evidence="7">
    <location>
        <begin position="460"/>
        <end position="474"/>
    </location>
</feature>
<feature type="transmembrane region" description="Helical" evidence="8">
    <location>
        <begin position="108"/>
        <end position="127"/>
    </location>
</feature>
<dbReference type="Pfam" id="PF01699">
    <property type="entry name" value="Na_Ca_ex"/>
    <property type="match status" value="2"/>
</dbReference>
<feature type="compositionally biased region" description="Acidic residues" evidence="7">
    <location>
        <begin position="646"/>
        <end position="665"/>
    </location>
</feature>
<feature type="compositionally biased region" description="Low complexity" evidence="7">
    <location>
        <begin position="516"/>
        <end position="527"/>
    </location>
</feature>
<feature type="compositionally biased region" description="Polar residues" evidence="7">
    <location>
        <begin position="505"/>
        <end position="515"/>
    </location>
</feature>
<dbReference type="InterPro" id="IPR044880">
    <property type="entry name" value="NCX_ion-bd_dom_sf"/>
</dbReference>
<feature type="transmembrane region" description="Helical" evidence="8">
    <location>
        <begin position="866"/>
        <end position="887"/>
    </location>
</feature>
<comment type="similarity">
    <text evidence="2">Belongs to the Ca(2+):cation antiporter (CaCA) (TC 2.A.19) family.</text>
</comment>
<keyword evidence="11" id="KW-1185">Reference proteome</keyword>
<evidence type="ECO:0000256" key="7">
    <source>
        <dbReference type="SAM" id="MobiDB-lite"/>
    </source>
</evidence>
<feature type="transmembrane region" description="Helical" evidence="8">
    <location>
        <begin position="211"/>
        <end position="229"/>
    </location>
</feature>
<protein>
    <recommendedName>
        <fullName evidence="9">Sodium/calcium exchanger membrane region domain-containing protein</fullName>
    </recommendedName>
</protein>
<feature type="transmembrane region" description="Helical" evidence="8">
    <location>
        <begin position="147"/>
        <end position="170"/>
    </location>
</feature>
<dbReference type="Gene3D" id="1.20.1420.30">
    <property type="entry name" value="NCX, central ion-binding region"/>
    <property type="match status" value="2"/>
</dbReference>
<evidence type="ECO:0000256" key="8">
    <source>
        <dbReference type="SAM" id="Phobius"/>
    </source>
</evidence>
<dbReference type="PANTHER" id="PTHR12266">
    <property type="entry name" value="NA+/CA2+ K+ INDEPENDENT EXCHANGER"/>
    <property type="match status" value="1"/>
</dbReference>
<dbReference type="InterPro" id="IPR051359">
    <property type="entry name" value="CaCA_antiporter"/>
</dbReference>
<dbReference type="InterPro" id="IPR004837">
    <property type="entry name" value="NaCa_Exmemb"/>
</dbReference>
<evidence type="ECO:0000313" key="10">
    <source>
        <dbReference type="EMBL" id="KAL0253551.1"/>
    </source>
</evidence>
<feature type="region of interest" description="Disordered" evidence="7">
    <location>
        <begin position="634"/>
        <end position="665"/>
    </location>
</feature>
<feature type="transmembrane region" description="Helical" evidence="8">
    <location>
        <begin position="828"/>
        <end position="846"/>
    </location>
</feature>
<feature type="region of interest" description="Disordered" evidence="7">
    <location>
        <begin position="715"/>
        <end position="744"/>
    </location>
</feature>
<accession>A0ABR3C197</accession>
<feature type="transmembrane region" description="Helical" evidence="8">
    <location>
        <begin position="795"/>
        <end position="816"/>
    </location>
</feature>
<feature type="transmembrane region" description="Helical" evidence="8">
    <location>
        <begin position="964"/>
        <end position="982"/>
    </location>
</feature>
<evidence type="ECO:0000256" key="4">
    <source>
        <dbReference type="ARBA" id="ARBA00022692"/>
    </source>
</evidence>
<evidence type="ECO:0000256" key="5">
    <source>
        <dbReference type="ARBA" id="ARBA00022989"/>
    </source>
</evidence>
<name>A0ABR3C197_9TREE</name>
<dbReference type="Proteomes" id="UP000054399">
    <property type="component" value="Unassembled WGS sequence"/>
</dbReference>
<dbReference type="GeneID" id="91987782"/>
<reference evidence="10" key="1">
    <citation type="submission" date="2015-01" db="EMBL/GenBank/DDBJ databases">
        <authorList>
            <consortium name="The Broad Institute Genomics Platform"/>
            <person name="Cuomo C."/>
            <person name="Litvintseva A."/>
            <person name="Chen Y."/>
            <person name="Heitman J."/>
            <person name="Sun S."/>
            <person name="Springer D."/>
            <person name="Dromer F."/>
            <person name="Young S."/>
            <person name="Zeng Q."/>
            <person name="Gargeya S."/>
            <person name="Abouelleil A."/>
            <person name="Alvarado L."/>
            <person name="Chapman S.B."/>
            <person name="Gainer-Dewar J."/>
            <person name="Goldberg J."/>
            <person name="Griggs A."/>
            <person name="Gujja S."/>
            <person name="Hansen M."/>
            <person name="Howarth C."/>
            <person name="Imamovic A."/>
            <person name="Larimer J."/>
            <person name="Murphy C."/>
            <person name="Naylor J."/>
            <person name="Pearson M."/>
            <person name="Priest M."/>
            <person name="Roberts A."/>
            <person name="Saif S."/>
            <person name="Shea T."/>
            <person name="Sykes S."/>
            <person name="Wortman J."/>
            <person name="Nusbaum C."/>
            <person name="Birren B."/>
        </authorList>
    </citation>
    <scope>NUCLEOTIDE SEQUENCE</scope>
    <source>
        <strain evidence="10">IND107</strain>
    </source>
</reference>
<feature type="region of interest" description="Disordered" evidence="7">
    <location>
        <begin position="350"/>
        <end position="376"/>
    </location>
</feature>
<feature type="transmembrane region" description="Helical" evidence="8">
    <location>
        <begin position="77"/>
        <end position="96"/>
    </location>
</feature>
<keyword evidence="3" id="KW-0813">Transport</keyword>
<feature type="compositionally biased region" description="Low complexity" evidence="7">
    <location>
        <begin position="432"/>
        <end position="442"/>
    </location>
</feature>
<keyword evidence="5 8" id="KW-1133">Transmembrane helix</keyword>
<reference evidence="10" key="2">
    <citation type="submission" date="2024-01" db="EMBL/GenBank/DDBJ databases">
        <title>Comparative genomics of Cryptococcus and Kwoniella reveals pathogenesis evolution and contrasting modes of karyotype evolution via chromosome fusion or intercentromeric recombination.</title>
        <authorList>
            <person name="Coelho M.A."/>
            <person name="David-Palma M."/>
            <person name="Shea T."/>
            <person name="Bowers K."/>
            <person name="Mcginley-Smith S."/>
            <person name="Mohammad A.W."/>
            <person name="Gnirke A."/>
            <person name="Yurkov A.M."/>
            <person name="Nowrousian M."/>
            <person name="Sun S."/>
            <person name="Cuomo C.A."/>
            <person name="Heitman J."/>
        </authorList>
    </citation>
    <scope>NUCLEOTIDE SEQUENCE</scope>
    <source>
        <strain evidence="10">IND107</strain>
    </source>
</reference>
<feature type="compositionally biased region" description="Low complexity" evidence="7">
    <location>
        <begin position="488"/>
        <end position="503"/>
    </location>
</feature>
<comment type="caution">
    <text evidence="10">The sequence shown here is derived from an EMBL/GenBank/DDBJ whole genome shotgun (WGS) entry which is preliminary data.</text>
</comment>
<proteinExistence type="inferred from homology"/>
<evidence type="ECO:0000256" key="6">
    <source>
        <dbReference type="ARBA" id="ARBA00023136"/>
    </source>
</evidence>
<dbReference type="PANTHER" id="PTHR12266:SF0">
    <property type="entry name" value="MITOCHONDRIAL SODIUM_CALCIUM EXCHANGER PROTEIN"/>
    <property type="match status" value="1"/>
</dbReference>
<evidence type="ECO:0000313" key="11">
    <source>
        <dbReference type="Proteomes" id="UP000054399"/>
    </source>
</evidence>
<evidence type="ECO:0000256" key="2">
    <source>
        <dbReference type="ARBA" id="ARBA00008170"/>
    </source>
</evidence>
<feature type="region of interest" description="Disordered" evidence="7">
    <location>
        <begin position="258"/>
        <end position="280"/>
    </location>
</feature>
<evidence type="ECO:0000256" key="1">
    <source>
        <dbReference type="ARBA" id="ARBA00004141"/>
    </source>
</evidence>
<feature type="domain" description="Sodium/calcium exchanger membrane region" evidence="9">
    <location>
        <begin position="84"/>
        <end position="222"/>
    </location>
</feature>
<dbReference type="RefSeq" id="XP_066615772.1">
    <property type="nucleotide sequence ID" value="XM_066755486.1"/>
</dbReference>
<feature type="transmembrane region" description="Helical" evidence="8">
    <location>
        <begin position="182"/>
        <end position="199"/>
    </location>
</feature>
<feature type="compositionally biased region" description="Gly residues" evidence="7">
    <location>
        <begin position="717"/>
        <end position="728"/>
    </location>
</feature>